<protein>
    <submittedName>
        <fullName evidence="1">Uncharacterized protein</fullName>
    </submittedName>
</protein>
<comment type="caution">
    <text evidence="1">The sequence shown here is derived from an EMBL/GenBank/DDBJ whole genome shotgun (WGS) entry which is preliminary data.</text>
</comment>
<gene>
    <name evidence="1" type="ORF">L210DRAFT_3566140</name>
</gene>
<evidence type="ECO:0000313" key="1">
    <source>
        <dbReference type="EMBL" id="KAF8426453.1"/>
    </source>
</evidence>
<dbReference type="Proteomes" id="UP001194468">
    <property type="component" value="Unassembled WGS sequence"/>
</dbReference>
<dbReference type="Gene3D" id="3.30.420.150">
    <property type="entry name" value="Exopolyphosphatase. Domain 2"/>
    <property type="match status" value="1"/>
</dbReference>
<dbReference type="AlphaFoldDB" id="A0AAD4G834"/>
<sequence length="65" mass="6947">MAALVDVRLRLLGGAEIKHKVFVTTRLGYGTNQAKERYVAEVIGSAEAAGMLDGGVDSRQIQDPC</sequence>
<reference evidence="1" key="2">
    <citation type="journal article" date="2020" name="Nat. Commun.">
        <title>Large-scale genome sequencing of mycorrhizal fungi provides insights into the early evolution of symbiotic traits.</title>
        <authorList>
            <person name="Miyauchi S."/>
            <person name="Kiss E."/>
            <person name="Kuo A."/>
            <person name="Drula E."/>
            <person name="Kohler A."/>
            <person name="Sanchez-Garcia M."/>
            <person name="Morin E."/>
            <person name="Andreopoulos B."/>
            <person name="Barry K.W."/>
            <person name="Bonito G."/>
            <person name="Buee M."/>
            <person name="Carver A."/>
            <person name="Chen C."/>
            <person name="Cichocki N."/>
            <person name="Clum A."/>
            <person name="Culley D."/>
            <person name="Crous P.W."/>
            <person name="Fauchery L."/>
            <person name="Girlanda M."/>
            <person name="Hayes R.D."/>
            <person name="Keri Z."/>
            <person name="LaButti K."/>
            <person name="Lipzen A."/>
            <person name="Lombard V."/>
            <person name="Magnuson J."/>
            <person name="Maillard F."/>
            <person name="Murat C."/>
            <person name="Nolan M."/>
            <person name="Ohm R.A."/>
            <person name="Pangilinan J."/>
            <person name="Pereira M.F."/>
            <person name="Perotto S."/>
            <person name="Peter M."/>
            <person name="Pfister S."/>
            <person name="Riley R."/>
            <person name="Sitrit Y."/>
            <person name="Stielow J.B."/>
            <person name="Szollosi G."/>
            <person name="Zifcakova L."/>
            <person name="Stursova M."/>
            <person name="Spatafora J.W."/>
            <person name="Tedersoo L."/>
            <person name="Vaario L.M."/>
            <person name="Yamada A."/>
            <person name="Yan M."/>
            <person name="Wang P."/>
            <person name="Xu J."/>
            <person name="Bruns T."/>
            <person name="Baldrian P."/>
            <person name="Vilgalys R."/>
            <person name="Dunand C."/>
            <person name="Henrissat B."/>
            <person name="Grigoriev I.V."/>
            <person name="Hibbett D."/>
            <person name="Nagy L.G."/>
            <person name="Martin F.M."/>
        </authorList>
    </citation>
    <scope>NUCLEOTIDE SEQUENCE</scope>
    <source>
        <strain evidence="1">BED1</strain>
    </source>
</reference>
<proteinExistence type="predicted"/>
<organism evidence="1 2">
    <name type="scientific">Boletus edulis BED1</name>
    <dbReference type="NCBI Taxonomy" id="1328754"/>
    <lineage>
        <taxon>Eukaryota</taxon>
        <taxon>Fungi</taxon>
        <taxon>Dikarya</taxon>
        <taxon>Basidiomycota</taxon>
        <taxon>Agaricomycotina</taxon>
        <taxon>Agaricomycetes</taxon>
        <taxon>Agaricomycetidae</taxon>
        <taxon>Boletales</taxon>
        <taxon>Boletineae</taxon>
        <taxon>Boletaceae</taxon>
        <taxon>Boletoideae</taxon>
        <taxon>Boletus</taxon>
    </lineage>
</organism>
<feature type="non-terminal residue" evidence="1">
    <location>
        <position position="65"/>
    </location>
</feature>
<evidence type="ECO:0000313" key="2">
    <source>
        <dbReference type="Proteomes" id="UP001194468"/>
    </source>
</evidence>
<reference evidence="1" key="1">
    <citation type="submission" date="2019-10" db="EMBL/GenBank/DDBJ databases">
        <authorList>
            <consortium name="DOE Joint Genome Institute"/>
            <person name="Kuo A."/>
            <person name="Miyauchi S."/>
            <person name="Kiss E."/>
            <person name="Drula E."/>
            <person name="Kohler A."/>
            <person name="Sanchez-Garcia M."/>
            <person name="Andreopoulos B."/>
            <person name="Barry K.W."/>
            <person name="Bonito G."/>
            <person name="Buee M."/>
            <person name="Carver A."/>
            <person name="Chen C."/>
            <person name="Cichocki N."/>
            <person name="Clum A."/>
            <person name="Culley D."/>
            <person name="Crous P.W."/>
            <person name="Fauchery L."/>
            <person name="Girlanda M."/>
            <person name="Hayes R."/>
            <person name="Keri Z."/>
            <person name="LaButti K."/>
            <person name="Lipzen A."/>
            <person name="Lombard V."/>
            <person name="Magnuson J."/>
            <person name="Maillard F."/>
            <person name="Morin E."/>
            <person name="Murat C."/>
            <person name="Nolan M."/>
            <person name="Ohm R."/>
            <person name="Pangilinan J."/>
            <person name="Pereira M."/>
            <person name="Perotto S."/>
            <person name="Peter M."/>
            <person name="Riley R."/>
            <person name="Sitrit Y."/>
            <person name="Stielow B."/>
            <person name="Szollosi G."/>
            <person name="Zifcakova L."/>
            <person name="Stursova M."/>
            <person name="Spatafora J.W."/>
            <person name="Tedersoo L."/>
            <person name="Vaario L.-M."/>
            <person name="Yamada A."/>
            <person name="Yan M."/>
            <person name="Wang P."/>
            <person name="Xu J."/>
            <person name="Bruns T."/>
            <person name="Baldrian P."/>
            <person name="Vilgalys R."/>
            <person name="Henrissat B."/>
            <person name="Grigoriev I.V."/>
            <person name="Hibbett D."/>
            <person name="Nagy L.G."/>
            <person name="Martin F.M."/>
        </authorList>
    </citation>
    <scope>NUCLEOTIDE SEQUENCE</scope>
    <source>
        <strain evidence="1">BED1</strain>
    </source>
</reference>
<dbReference type="EMBL" id="WHUW01000087">
    <property type="protein sequence ID" value="KAF8426453.1"/>
    <property type="molecule type" value="Genomic_DNA"/>
</dbReference>
<accession>A0AAD4G834</accession>
<name>A0AAD4G834_BOLED</name>
<keyword evidence="2" id="KW-1185">Reference proteome</keyword>